<feature type="transmembrane region" description="Helical" evidence="6">
    <location>
        <begin position="141"/>
        <end position="167"/>
    </location>
</feature>
<keyword evidence="3 6" id="KW-0812">Transmembrane</keyword>
<keyword evidence="8" id="KW-1185">Reference proteome</keyword>
<name>A0A8J2TZ79_9MICO</name>
<feature type="transmembrane region" description="Helical" evidence="6">
    <location>
        <begin position="315"/>
        <end position="335"/>
    </location>
</feature>
<dbReference type="InterPro" id="IPR001851">
    <property type="entry name" value="ABC_transp_permease"/>
</dbReference>
<evidence type="ECO:0000256" key="4">
    <source>
        <dbReference type="ARBA" id="ARBA00022989"/>
    </source>
</evidence>
<feature type="transmembrane region" description="Helical" evidence="6">
    <location>
        <begin position="88"/>
        <end position="105"/>
    </location>
</feature>
<dbReference type="Proteomes" id="UP000616114">
    <property type="component" value="Unassembled WGS sequence"/>
</dbReference>
<dbReference type="RefSeq" id="WP_188550931.1">
    <property type="nucleotide sequence ID" value="NZ_BMFY01000009.1"/>
</dbReference>
<sequence length="340" mass="35088">MKVPAKLEGTATIEPTTNLASRVRNVLYAYPVIGPVVVMLVATLVFSLLSDRFLSPDNLSLVTQQVMVIGIVGIGQTLIILTAGIDLSVGYIAVFVSIVMANIAVSAGTPGIVALLLALVVGTACGLLNGALVVGLRLPPFIVTLGTMSIFLALSLYISGGAAIRGADMPDLLTWTGSAFQLGNTRVAYGVVVMVVLVVLVSYALQRTAWGRHVYAVGDDIVAARLSGIRTRRVLLSVYAVAGLLYAVGAWALIGRAGAASPQAAATLNLDSISAVVIGGTSLFGGRGLVVGTLLGALIVGIFRNGLALIGVQVLWQEFAVGALIIAAVALDQWIRKGSR</sequence>
<comment type="caution">
    <text evidence="7">The sequence shown here is derived from an EMBL/GenBank/DDBJ whole genome shotgun (WGS) entry which is preliminary data.</text>
</comment>
<feature type="transmembrane region" description="Helical" evidence="6">
    <location>
        <begin position="27"/>
        <end position="49"/>
    </location>
</feature>
<feature type="transmembrane region" description="Helical" evidence="6">
    <location>
        <begin position="187"/>
        <end position="205"/>
    </location>
</feature>
<gene>
    <name evidence="7" type="ORF">GCM10011333_21930</name>
</gene>
<accession>A0A8J2TZ79</accession>
<dbReference type="EMBL" id="BMFY01000009">
    <property type="protein sequence ID" value="GGA18493.1"/>
    <property type="molecule type" value="Genomic_DNA"/>
</dbReference>
<comment type="subcellular location">
    <subcellularLocation>
        <location evidence="1">Cell membrane</location>
        <topology evidence="1">Multi-pass membrane protein</topology>
    </subcellularLocation>
</comment>
<feature type="transmembrane region" description="Helical" evidence="6">
    <location>
        <begin position="61"/>
        <end position="81"/>
    </location>
</feature>
<keyword evidence="4 6" id="KW-1133">Transmembrane helix</keyword>
<feature type="transmembrane region" description="Helical" evidence="6">
    <location>
        <begin position="234"/>
        <end position="254"/>
    </location>
</feature>
<evidence type="ECO:0000256" key="5">
    <source>
        <dbReference type="ARBA" id="ARBA00023136"/>
    </source>
</evidence>
<keyword evidence="2" id="KW-1003">Cell membrane</keyword>
<evidence type="ECO:0000256" key="2">
    <source>
        <dbReference type="ARBA" id="ARBA00022475"/>
    </source>
</evidence>
<reference evidence="7" key="2">
    <citation type="submission" date="2020-09" db="EMBL/GenBank/DDBJ databases">
        <authorList>
            <person name="Sun Q."/>
            <person name="Zhou Y."/>
        </authorList>
    </citation>
    <scope>NUCLEOTIDE SEQUENCE</scope>
    <source>
        <strain evidence="7">CGMCC 1.12785</strain>
    </source>
</reference>
<evidence type="ECO:0000256" key="3">
    <source>
        <dbReference type="ARBA" id="ARBA00022692"/>
    </source>
</evidence>
<dbReference type="Pfam" id="PF02653">
    <property type="entry name" value="BPD_transp_2"/>
    <property type="match status" value="1"/>
</dbReference>
<evidence type="ECO:0000313" key="7">
    <source>
        <dbReference type="EMBL" id="GGA18493.1"/>
    </source>
</evidence>
<dbReference type="GO" id="GO:0022857">
    <property type="term" value="F:transmembrane transporter activity"/>
    <property type="evidence" value="ECO:0007669"/>
    <property type="project" value="InterPro"/>
</dbReference>
<dbReference type="CDD" id="cd06579">
    <property type="entry name" value="TM_PBP1_transp_AraH_like"/>
    <property type="match status" value="1"/>
</dbReference>
<evidence type="ECO:0000256" key="1">
    <source>
        <dbReference type="ARBA" id="ARBA00004651"/>
    </source>
</evidence>
<evidence type="ECO:0000313" key="8">
    <source>
        <dbReference type="Proteomes" id="UP000616114"/>
    </source>
</evidence>
<feature type="transmembrane region" description="Helical" evidence="6">
    <location>
        <begin position="274"/>
        <end position="303"/>
    </location>
</feature>
<feature type="transmembrane region" description="Helical" evidence="6">
    <location>
        <begin position="111"/>
        <end position="134"/>
    </location>
</feature>
<dbReference type="PANTHER" id="PTHR32196:SF72">
    <property type="entry name" value="RIBOSE IMPORT PERMEASE PROTEIN RBSC"/>
    <property type="match status" value="1"/>
</dbReference>
<reference evidence="7" key="1">
    <citation type="journal article" date="2014" name="Int. J. Syst. Evol. Microbiol.">
        <title>Complete genome sequence of Corynebacterium casei LMG S-19264T (=DSM 44701T), isolated from a smear-ripened cheese.</title>
        <authorList>
            <consortium name="US DOE Joint Genome Institute (JGI-PGF)"/>
            <person name="Walter F."/>
            <person name="Albersmeier A."/>
            <person name="Kalinowski J."/>
            <person name="Ruckert C."/>
        </authorList>
    </citation>
    <scope>NUCLEOTIDE SEQUENCE</scope>
    <source>
        <strain evidence="7">CGMCC 1.12785</strain>
    </source>
</reference>
<proteinExistence type="predicted"/>
<organism evidence="7 8">
    <name type="scientific">Sediminivirga luteola</name>
    <dbReference type="NCBI Taxonomy" id="1774748"/>
    <lineage>
        <taxon>Bacteria</taxon>
        <taxon>Bacillati</taxon>
        <taxon>Actinomycetota</taxon>
        <taxon>Actinomycetes</taxon>
        <taxon>Micrococcales</taxon>
        <taxon>Brevibacteriaceae</taxon>
        <taxon>Sediminivirga</taxon>
    </lineage>
</organism>
<dbReference type="AlphaFoldDB" id="A0A8J2TZ79"/>
<keyword evidence="5 6" id="KW-0472">Membrane</keyword>
<dbReference type="PANTHER" id="PTHR32196">
    <property type="entry name" value="ABC TRANSPORTER PERMEASE PROTEIN YPHD-RELATED-RELATED"/>
    <property type="match status" value="1"/>
</dbReference>
<protein>
    <submittedName>
        <fullName evidence="7">ABC transporter permease</fullName>
    </submittedName>
</protein>
<dbReference type="GO" id="GO:0005886">
    <property type="term" value="C:plasma membrane"/>
    <property type="evidence" value="ECO:0007669"/>
    <property type="project" value="UniProtKB-SubCell"/>
</dbReference>
<evidence type="ECO:0000256" key="6">
    <source>
        <dbReference type="SAM" id="Phobius"/>
    </source>
</evidence>